<dbReference type="Proteomes" id="UP000094378">
    <property type="component" value="Chromosome"/>
</dbReference>
<evidence type="ECO:0000313" key="3">
    <source>
        <dbReference type="Proteomes" id="UP000094378"/>
    </source>
</evidence>
<name>A0A1B3SJG5_9MOLU</name>
<gene>
    <name evidence="2" type="ORF">SHELI_v1c01130</name>
</gene>
<evidence type="ECO:0000313" key="2">
    <source>
        <dbReference type="EMBL" id="AOG60068.1"/>
    </source>
</evidence>
<reference evidence="2 3" key="1">
    <citation type="submission" date="2016-08" db="EMBL/GenBank/DDBJ databases">
        <title>Complete genome sequence of Spiroplasma helicoides TABS-2 (DSM 22551).</title>
        <authorList>
            <person name="Shen W.-Y."/>
            <person name="Lo W.-S."/>
            <person name="Lai Y.-C."/>
            <person name="Kuo C.-H."/>
        </authorList>
    </citation>
    <scope>NUCLEOTIDE SEQUENCE [LARGE SCALE GENOMIC DNA]</scope>
    <source>
        <strain evidence="2 3">TABS-2</strain>
    </source>
</reference>
<feature type="signal peptide" evidence="1">
    <location>
        <begin position="1"/>
        <end position="19"/>
    </location>
</feature>
<feature type="chain" id="PRO_5008553995" evidence="1">
    <location>
        <begin position="20"/>
        <end position="515"/>
    </location>
</feature>
<dbReference type="AlphaFoldDB" id="A0A1B3SJG5"/>
<organism evidence="2 3">
    <name type="scientific">Spiroplasma helicoides</name>
    <dbReference type="NCBI Taxonomy" id="216938"/>
    <lineage>
        <taxon>Bacteria</taxon>
        <taxon>Bacillati</taxon>
        <taxon>Mycoplasmatota</taxon>
        <taxon>Mollicutes</taxon>
        <taxon>Entomoplasmatales</taxon>
        <taxon>Spiroplasmataceae</taxon>
        <taxon>Spiroplasma</taxon>
    </lineage>
</organism>
<dbReference type="STRING" id="216938.SHELI_v1c01130"/>
<dbReference type="RefSeq" id="WP_069115848.1">
    <property type="nucleotide sequence ID" value="NZ_CP017015.1"/>
</dbReference>
<accession>A0A1B3SJG5</accession>
<dbReference type="PROSITE" id="PS51257">
    <property type="entry name" value="PROKAR_LIPOPROTEIN"/>
    <property type="match status" value="1"/>
</dbReference>
<protein>
    <submittedName>
        <fullName evidence="2">Uncharacterized protein</fullName>
    </submittedName>
</protein>
<keyword evidence="3" id="KW-1185">Reference proteome</keyword>
<dbReference type="OrthoDB" id="389248at2"/>
<keyword evidence="1" id="KW-0732">Signal</keyword>
<evidence type="ECO:0000256" key="1">
    <source>
        <dbReference type="SAM" id="SignalP"/>
    </source>
</evidence>
<proteinExistence type="predicted"/>
<sequence>MKKLIGFLSSLLITAQSSAIVASCGCQTKTTSEEDANKNPNLDTFKIDDQYIYENSGKIIVARIPEAIKDAEIKVTDYDKNNLYVHTSIDKDSEQLGYFEIRILAKKVSESTLKVKYGESETTFKVNVVDSKHDDPKVELEKEQKIAVNQTAPIKAVILNPVKDAKFSIDSIDRSVAQVINTTGVDSEGKGLIEFNIKGLREGETRVLVNYGNAQGVLILKVVKQSESKVPLIHTYDVDMQKNQTIDRDFLVENAVKGSKISMVSSKNDVKVTLKNTMDDSGDGVILFDVTSPDKVIDDCEITVIYGESVGKFKVNVLDAPKFTTSPKSPITINEGMHSNNNEFKVENHYQYAPIKVEVSDNDKKYIDAFSMSDYDMENTGTFILVVYGLEPTSSEGCIVNVSYGDTSIKIKVIVNKVEKPAPSIFGLSEDSVYELKTSQGLAVLSYINNPISEGILTTTFENNDNLDVEITGHKGSDHYNIFLISGSKPSEEQEVTFQYSGAKDVKIKVKVTSR</sequence>
<dbReference type="KEGG" id="shj:SHELI_v1c01130"/>
<dbReference type="EMBL" id="CP017015">
    <property type="protein sequence ID" value="AOG60068.1"/>
    <property type="molecule type" value="Genomic_DNA"/>
</dbReference>